<feature type="domain" description="Ribosome maturation factor RimP C-terminal" evidence="5">
    <location>
        <begin position="87"/>
        <end position="156"/>
    </location>
</feature>
<dbReference type="PANTHER" id="PTHR33867">
    <property type="entry name" value="RIBOSOME MATURATION FACTOR RIMP"/>
    <property type="match status" value="1"/>
</dbReference>
<dbReference type="EMBL" id="FOXQ01000007">
    <property type="protein sequence ID" value="SFQ25345.1"/>
    <property type="molecule type" value="Genomic_DNA"/>
</dbReference>
<comment type="function">
    <text evidence="3">Required for maturation of 30S ribosomal subunits.</text>
</comment>
<evidence type="ECO:0000256" key="3">
    <source>
        <dbReference type="HAMAP-Rule" id="MF_01077"/>
    </source>
</evidence>
<keyword evidence="1 3" id="KW-0963">Cytoplasm</keyword>
<dbReference type="SUPFAM" id="SSF75420">
    <property type="entry name" value="YhbC-like, N-terminal domain"/>
    <property type="match status" value="1"/>
</dbReference>
<dbReference type="RefSeq" id="WP_090659205.1">
    <property type="nucleotide sequence ID" value="NZ_FOXQ01000007.1"/>
</dbReference>
<dbReference type="CDD" id="cd01734">
    <property type="entry name" value="YlxS_C"/>
    <property type="match status" value="1"/>
</dbReference>
<dbReference type="AlphaFoldDB" id="A0A1I5X011"/>
<dbReference type="STRING" id="1465490.SAMN05444277_107117"/>
<dbReference type="OrthoDB" id="9789702at2"/>
<proteinExistence type="inferred from homology"/>
<name>A0A1I5X011_9BACT</name>
<gene>
    <name evidence="3" type="primary">rimP</name>
    <name evidence="6" type="ORF">SAMN05444277_107117</name>
</gene>
<dbReference type="Pfam" id="PF02576">
    <property type="entry name" value="RimP_N"/>
    <property type="match status" value="1"/>
</dbReference>
<comment type="similarity">
    <text evidence="3">Belongs to the RimP family.</text>
</comment>
<sequence>MNSDSVLNSIEQIVSTFLESEPGYFLVEIKIKPTNNIKVFIDGDNGISIEKCVQFNRQLYKLIESKDFFPPGDFSLEVSSPGIDKPLKLQRQYLKNVGRNVEVSFNDGAAVNGRLLQVSNDDIIVEQTTGKGKKTETKQLVIPFSNIKTTTVQIEF</sequence>
<dbReference type="InterPro" id="IPR003728">
    <property type="entry name" value="Ribosome_maturation_RimP"/>
</dbReference>
<dbReference type="GO" id="GO:0006412">
    <property type="term" value="P:translation"/>
    <property type="evidence" value="ECO:0007669"/>
    <property type="project" value="TreeGrafter"/>
</dbReference>
<comment type="subcellular location">
    <subcellularLocation>
        <location evidence="3">Cytoplasm</location>
    </subcellularLocation>
</comment>
<dbReference type="GO" id="GO:0000028">
    <property type="term" value="P:ribosomal small subunit assembly"/>
    <property type="evidence" value="ECO:0007669"/>
    <property type="project" value="TreeGrafter"/>
</dbReference>
<dbReference type="SUPFAM" id="SSF74942">
    <property type="entry name" value="YhbC-like, C-terminal domain"/>
    <property type="match status" value="1"/>
</dbReference>
<evidence type="ECO:0000313" key="6">
    <source>
        <dbReference type="EMBL" id="SFQ25345.1"/>
    </source>
</evidence>
<keyword evidence="2 3" id="KW-0690">Ribosome biogenesis</keyword>
<dbReference type="InterPro" id="IPR036847">
    <property type="entry name" value="RimP_C_sf"/>
</dbReference>
<dbReference type="InterPro" id="IPR028989">
    <property type="entry name" value="RimP_N"/>
</dbReference>
<dbReference type="Gene3D" id="3.30.300.70">
    <property type="entry name" value="RimP-like superfamily, N-terminal"/>
    <property type="match status" value="1"/>
</dbReference>
<evidence type="ECO:0000259" key="5">
    <source>
        <dbReference type="Pfam" id="PF17384"/>
    </source>
</evidence>
<dbReference type="InterPro" id="IPR035956">
    <property type="entry name" value="RimP_N_sf"/>
</dbReference>
<evidence type="ECO:0000256" key="1">
    <source>
        <dbReference type="ARBA" id="ARBA00022490"/>
    </source>
</evidence>
<keyword evidence="7" id="KW-1185">Reference proteome</keyword>
<reference evidence="6 7" key="1">
    <citation type="submission" date="2016-10" db="EMBL/GenBank/DDBJ databases">
        <authorList>
            <person name="de Groot N.N."/>
        </authorList>
    </citation>
    <scope>NUCLEOTIDE SEQUENCE [LARGE SCALE GENOMIC DNA]</scope>
    <source>
        <strain evidence="6 7">DSM 28286</strain>
    </source>
</reference>
<feature type="domain" description="Ribosome maturation factor RimP N-terminal" evidence="4">
    <location>
        <begin position="22"/>
        <end position="84"/>
    </location>
</feature>
<dbReference type="InterPro" id="IPR028998">
    <property type="entry name" value="RimP_C"/>
</dbReference>
<dbReference type="Pfam" id="PF17384">
    <property type="entry name" value="DUF150_C"/>
    <property type="match status" value="1"/>
</dbReference>
<dbReference type="Proteomes" id="UP000199031">
    <property type="component" value="Unassembled WGS sequence"/>
</dbReference>
<dbReference type="GO" id="GO:0005829">
    <property type="term" value="C:cytosol"/>
    <property type="evidence" value="ECO:0007669"/>
    <property type="project" value="TreeGrafter"/>
</dbReference>
<evidence type="ECO:0000259" key="4">
    <source>
        <dbReference type="Pfam" id="PF02576"/>
    </source>
</evidence>
<dbReference type="HAMAP" id="MF_01077">
    <property type="entry name" value="RimP"/>
    <property type="match status" value="1"/>
</dbReference>
<evidence type="ECO:0000313" key="7">
    <source>
        <dbReference type="Proteomes" id="UP000199031"/>
    </source>
</evidence>
<dbReference type="PANTHER" id="PTHR33867:SF1">
    <property type="entry name" value="RIBOSOME MATURATION FACTOR RIMP"/>
    <property type="match status" value="1"/>
</dbReference>
<accession>A0A1I5X011</accession>
<protein>
    <recommendedName>
        <fullName evidence="3">Ribosome maturation factor RimP</fullName>
    </recommendedName>
</protein>
<organism evidence="6 7">
    <name type="scientific">Parafilimonas terrae</name>
    <dbReference type="NCBI Taxonomy" id="1465490"/>
    <lineage>
        <taxon>Bacteria</taxon>
        <taxon>Pseudomonadati</taxon>
        <taxon>Bacteroidota</taxon>
        <taxon>Chitinophagia</taxon>
        <taxon>Chitinophagales</taxon>
        <taxon>Chitinophagaceae</taxon>
        <taxon>Parafilimonas</taxon>
    </lineage>
</organism>
<evidence type="ECO:0000256" key="2">
    <source>
        <dbReference type="ARBA" id="ARBA00022517"/>
    </source>
</evidence>